<protein>
    <submittedName>
        <fullName evidence="1">Uncharacterized protein</fullName>
    </submittedName>
</protein>
<sequence>MDVLGFCFACACVFKGALNAAVN</sequence>
<dbReference type="EMBL" id="GBXM01065127">
    <property type="protein sequence ID" value="JAH43450.1"/>
    <property type="molecule type" value="Transcribed_RNA"/>
</dbReference>
<proteinExistence type="predicted"/>
<evidence type="ECO:0000313" key="1">
    <source>
        <dbReference type="EMBL" id="JAH43450.1"/>
    </source>
</evidence>
<reference evidence="1" key="2">
    <citation type="journal article" date="2015" name="Fish Shellfish Immunol.">
        <title>Early steps in the European eel (Anguilla anguilla)-Vibrio vulnificus interaction in the gills: Role of the RtxA13 toxin.</title>
        <authorList>
            <person name="Callol A."/>
            <person name="Pajuelo D."/>
            <person name="Ebbesson L."/>
            <person name="Teles M."/>
            <person name="MacKenzie S."/>
            <person name="Amaro C."/>
        </authorList>
    </citation>
    <scope>NUCLEOTIDE SEQUENCE</scope>
</reference>
<name>A0A0E9SS21_ANGAN</name>
<organism evidence="1">
    <name type="scientific">Anguilla anguilla</name>
    <name type="common">European freshwater eel</name>
    <name type="synonym">Muraena anguilla</name>
    <dbReference type="NCBI Taxonomy" id="7936"/>
    <lineage>
        <taxon>Eukaryota</taxon>
        <taxon>Metazoa</taxon>
        <taxon>Chordata</taxon>
        <taxon>Craniata</taxon>
        <taxon>Vertebrata</taxon>
        <taxon>Euteleostomi</taxon>
        <taxon>Actinopterygii</taxon>
        <taxon>Neopterygii</taxon>
        <taxon>Teleostei</taxon>
        <taxon>Anguilliformes</taxon>
        <taxon>Anguillidae</taxon>
        <taxon>Anguilla</taxon>
    </lineage>
</organism>
<dbReference type="AlphaFoldDB" id="A0A0E9SS21"/>
<reference evidence="1" key="1">
    <citation type="submission" date="2014-11" db="EMBL/GenBank/DDBJ databases">
        <authorList>
            <person name="Amaro Gonzalez C."/>
        </authorList>
    </citation>
    <scope>NUCLEOTIDE SEQUENCE</scope>
</reference>
<accession>A0A0E9SS21</accession>